<comment type="caution">
    <text evidence="1">The sequence shown here is derived from an EMBL/GenBank/DDBJ whole genome shotgun (WGS) entry which is preliminary data.</text>
</comment>
<keyword evidence="2" id="KW-1185">Reference proteome</keyword>
<protein>
    <submittedName>
        <fullName evidence="1">Uncharacterized protein</fullName>
    </submittedName>
</protein>
<name>A0ACB6S666_9PLEO</name>
<dbReference type="Proteomes" id="UP000799754">
    <property type="component" value="Unassembled WGS sequence"/>
</dbReference>
<evidence type="ECO:0000313" key="2">
    <source>
        <dbReference type="Proteomes" id="UP000799754"/>
    </source>
</evidence>
<sequence>MLHLRLVLHYLRFSIACYLQDRCGYCCAYLYAERLLLGDIPGRPSLPFDRFTLFFATASTVHVGSGSGALSAVLQVAFFRVTSNCMVAVCTGWCSDCFVPSIHLALASSDVDLLQSALEDLKRRQGLIERHFMADS</sequence>
<evidence type="ECO:0000313" key="1">
    <source>
        <dbReference type="EMBL" id="KAF2628719.1"/>
    </source>
</evidence>
<gene>
    <name evidence="1" type="ORF">BU25DRAFT_409744</name>
</gene>
<accession>A0ACB6S666</accession>
<dbReference type="EMBL" id="MU006712">
    <property type="protein sequence ID" value="KAF2628719.1"/>
    <property type="molecule type" value="Genomic_DNA"/>
</dbReference>
<proteinExistence type="predicted"/>
<reference evidence="1" key="1">
    <citation type="journal article" date="2020" name="Stud. Mycol.">
        <title>101 Dothideomycetes genomes: a test case for predicting lifestyles and emergence of pathogens.</title>
        <authorList>
            <person name="Haridas S."/>
            <person name="Albert R."/>
            <person name="Binder M."/>
            <person name="Bloem J."/>
            <person name="Labutti K."/>
            <person name="Salamov A."/>
            <person name="Andreopoulos B."/>
            <person name="Baker S."/>
            <person name="Barry K."/>
            <person name="Bills G."/>
            <person name="Bluhm B."/>
            <person name="Cannon C."/>
            <person name="Castanera R."/>
            <person name="Culley D."/>
            <person name="Daum C."/>
            <person name="Ezra D."/>
            <person name="Gonzalez J."/>
            <person name="Henrissat B."/>
            <person name="Kuo A."/>
            <person name="Liang C."/>
            <person name="Lipzen A."/>
            <person name="Lutzoni F."/>
            <person name="Magnuson J."/>
            <person name="Mondo S."/>
            <person name="Nolan M."/>
            <person name="Ohm R."/>
            <person name="Pangilinan J."/>
            <person name="Park H.-J."/>
            <person name="Ramirez L."/>
            <person name="Alfaro M."/>
            <person name="Sun H."/>
            <person name="Tritt A."/>
            <person name="Yoshinaga Y."/>
            <person name="Zwiers L.-H."/>
            <person name="Turgeon B."/>
            <person name="Goodwin S."/>
            <person name="Spatafora J."/>
            <person name="Crous P."/>
            <person name="Grigoriev I."/>
        </authorList>
    </citation>
    <scope>NUCLEOTIDE SEQUENCE</scope>
    <source>
        <strain evidence="1">CBS 525.71</strain>
    </source>
</reference>
<organism evidence="1 2">
    <name type="scientific">Macroventuria anomochaeta</name>
    <dbReference type="NCBI Taxonomy" id="301207"/>
    <lineage>
        <taxon>Eukaryota</taxon>
        <taxon>Fungi</taxon>
        <taxon>Dikarya</taxon>
        <taxon>Ascomycota</taxon>
        <taxon>Pezizomycotina</taxon>
        <taxon>Dothideomycetes</taxon>
        <taxon>Pleosporomycetidae</taxon>
        <taxon>Pleosporales</taxon>
        <taxon>Pleosporineae</taxon>
        <taxon>Didymellaceae</taxon>
        <taxon>Macroventuria</taxon>
    </lineage>
</organism>